<feature type="compositionally biased region" description="Polar residues" evidence="1">
    <location>
        <begin position="537"/>
        <end position="558"/>
    </location>
</feature>
<name>F4PGH3_CACFS</name>
<evidence type="ECO:0000256" key="1">
    <source>
        <dbReference type="SAM" id="MobiDB-lite"/>
    </source>
</evidence>
<dbReference type="RefSeq" id="XP_004362658.1">
    <property type="nucleotide sequence ID" value="XM_004362601.1"/>
</dbReference>
<evidence type="ECO:0000256" key="2">
    <source>
        <dbReference type="SAM" id="Phobius"/>
    </source>
</evidence>
<organism evidence="3 4">
    <name type="scientific">Cavenderia fasciculata</name>
    <name type="common">Slime mold</name>
    <name type="synonym">Dictyostelium fasciculatum</name>
    <dbReference type="NCBI Taxonomy" id="261658"/>
    <lineage>
        <taxon>Eukaryota</taxon>
        <taxon>Amoebozoa</taxon>
        <taxon>Evosea</taxon>
        <taxon>Eumycetozoa</taxon>
        <taxon>Dictyostelia</taxon>
        <taxon>Acytosteliales</taxon>
        <taxon>Cavenderiaceae</taxon>
        <taxon>Cavenderia</taxon>
    </lineage>
</organism>
<dbReference type="PANTHER" id="PTHR31378:SF11">
    <property type="entry name" value="CARBOHYDRATE BINDING DOMAIN-CONTAINING PROTEIN-RELATED"/>
    <property type="match status" value="1"/>
</dbReference>
<feature type="transmembrane region" description="Helical" evidence="2">
    <location>
        <begin position="7"/>
        <end position="25"/>
    </location>
</feature>
<dbReference type="GeneID" id="14877265"/>
<gene>
    <name evidence="3" type="ORF">DFA_03052</name>
</gene>
<dbReference type="PANTHER" id="PTHR31378">
    <property type="entry name" value="EGF-LIKE DOMAIN-CONTAINING PROTEIN-RELATED-RELATED"/>
    <property type="match status" value="1"/>
</dbReference>
<dbReference type="EMBL" id="GL883006">
    <property type="protein sequence ID" value="EGG24807.1"/>
    <property type="molecule type" value="Genomic_DNA"/>
</dbReference>
<evidence type="ECO:0000313" key="4">
    <source>
        <dbReference type="Proteomes" id="UP000007797"/>
    </source>
</evidence>
<keyword evidence="2" id="KW-1133">Transmembrane helix</keyword>
<dbReference type="OrthoDB" id="7760957at2759"/>
<evidence type="ECO:0000313" key="3">
    <source>
        <dbReference type="EMBL" id="EGG24807.1"/>
    </source>
</evidence>
<keyword evidence="2" id="KW-0812">Transmembrane</keyword>
<keyword evidence="2" id="KW-0472">Membrane</keyword>
<keyword evidence="4" id="KW-1185">Reference proteome</keyword>
<evidence type="ECO:0008006" key="5">
    <source>
        <dbReference type="Google" id="ProtNLM"/>
    </source>
</evidence>
<sequence length="558" mass="63681">MIDLKTSIVRVFILIILIVFNSSLIECQYDSIKDIVVWPTSQGGNGHGYKLVQAYSISMATTQCATFTSSTFKSYLETLGSKQEWDFIFNSNSKNFATASNRIWVFGYCPFEPGEPSLTSREINIYIRGIPWNLNNAKGYNDPVQQAICEFQPISEVYIPSIGTNGGEITISNLTLFNLETFYISFFNPSKLLSKSCQITSKQISSVTCIVSPLTGFQNVIIQDASGINSTHFAWQPPFIKAVYPSFKENGFITLIGENLINRDKLFNTTIENNGTVTLSSSTTTTKNETNGIVNFTTGIQFIREIDQDFLIVQTISMNKVDWKQMNETIFIGSIYNRTTLLYINVYQFENTNISLFAGEELQVSPNSIKFKIKIQDWEWSSPMNTLQIIFHSKSDKLEFDKCGRKKVQSLVSPGDQILWTRVLVGRLLLNLTILENDPLFKQIDNQGFNLFTTFNIPRFRKSVELDPAFNALIVGDEMLDKSQCDRECEWSFENWKIIVILLNKSFQNLNRRVGMLVIPFPSNQSFDKKKNRQHQQENINNDDINMNPVQTKISEKD</sequence>
<dbReference type="AlphaFoldDB" id="F4PGH3"/>
<dbReference type="KEGG" id="dfa:DFA_03052"/>
<accession>F4PGH3</accession>
<dbReference type="Proteomes" id="UP000007797">
    <property type="component" value="Unassembled WGS sequence"/>
</dbReference>
<feature type="region of interest" description="Disordered" evidence="1">
    <location>
        <begin position="527"/>
        <end position="558"/>
    </location>
</feature>
<protein>
    <recommendedName>
        <fullName evidence="5">IPT/TIG domain-containing protein</fullName>
    </recommendedName>
</protein>
<reference evidence="4" key="1">
    <citation type="journal article" date="2011" name="Genome Res.">
        <title>Phylogeny-wide analysis of social amoeba genomes highlights ancient origins for complex intercellular communication.</title>
        <authorList>
            <person name="Heidel A.J."/>
            <person name="Lawal H.M."/>
            <person name="Felder M."/>
            <person name="Schilde C."/>
            <person name="Helps N.R."/>
            <person name="Tunggal B."/>
            <person name="Rivero F."/>
            <person name="John U."/>
            <person name="Schleicher M."/>
            <person name="Eichinger L."/>
            <person name="Platzer M."/>
            <person name="Noegel A.A."/>
            <person name="Schaap P."/>
            <person name="Gloeckner G."/>
        </authorList>
    </citation>
    <scope>NUCLEOTIDE SEQUENCE [LARGE SCALE GENOMIC DNA]</scope>
    <source>
        <strain evidence="4">SH3</strain>
    </source>
</reference>
<proteinExistence type="predicted"/>